<dbReference type="PRINTS" id="PR00344">
    <property type="entry name" value="BCTRLSENSOR"/>
</dbReference>
<dbReference type="EMBL" id="FNMU01000002">
    <property type="protein sequence ID" value="SDW31922.1"/>
    <property type="molecule type" value="Genomic_DNA"/>
</dbReference>
<keyword evidence="4" id="KW-1003">Cell membrane</keyword>
<dbReference type="GO" id="GO:0005524">
    <property type="term" value="F:ATP binding"/>
    <property type="evidence" value="ECO:0007669"/>
    <property type="project" value="UniProtKB-KW"/>
</dbReference>
<dbReference type="EC" id="2.7.13.3" evidence="3"/>
<reference evidence="15 17" key="2">
    <citation type="submission" date="2016-10" db="EMBL/GenBank/DDBJ databases">
        <authorList>
            <person name="de Groot N.N."/>
        </authorList>
    </citation>
    <scope>NUCLEOTIDE SEQUENCE [LARGE SCALE GENOMIC DNA]</scope>
    <source>
        <strain evidence="15 17">Z-7982</strain>
    </source>
</reference>
<dbReference type="Proteomes" id="UP000186879">
    <property type="component" value="Chromosome"/>
</dbReference>
<keyword evidence="7" id="KW-0547">Nucleotide-binding</keyword>
<dbReference type="Proteomes" id="UP000267921">
    <property type="component" value="Unassembled WGS sequence"/>
</dbReference>
<dbReference type="InterPro" id="IPR003661">
    <property type="entry name" value="HisK_dim/P_dom"/>
</dbReference>
<evidence type="ECO:0000256" key="4">
    <source>
        <dbReference type="ARBA" id="ARBA00022475"/>
    </source>
</evidence>
<keyword evidence="5" id="KW-0597">Phosphoprotein</keyword>
<dbReference type="InterPro" id="IPR003594">
    <property type="entry name" value="HATPase_dom"/>
</dbReference>
<dbReference type="Proteomes" id="UP000198669">
    <property type="component" value="Unassembled WGS sequence"/>
</dbReference>
<evidence type="ECO:0000256" key="6">
    <source>
        <dbReference type="ARBA" id="ARBA00022679"/>
    </source>
</evidence>
<evidence type="ECO:0000313" key="18">
    <source>
        <dbReference type="Proteomes" id="UP000267921"/>
    </source>
</evidence>
<comment type="catalytic activity">
    <reaction evidence="1">
        <text>ATP + protein L-histidine = ADP + protein N-phospho-L-histidine.</text>
        <dbReference type="EC" id="2.7.13.3"/>
    </reaction>
</comment>
<dbReference type="InterPro" id="IPR005467">
    <property type="entry name" value="His_kinase_dom"/>
</dbReference>
<dbReference type="Pfam" id="PF00512">
    <property type="entry name" value="HisKA"/>
    <property type="match status" value="1"/>
</dbReference>
<dbReference type="KEGG" id="mhaz:BHR79_08905"/>
<evidence type="ECO:0000313" key="13">
    <source>
        <dbReference type="EMBL" id="APH39586.1"/>
    </source>
</evidence>
<dbReference type="STRING" id="2177.BHR79_08905"/>
<dbReference type="InterPro" id="IPR004358">
    <property type="entry name" value="Sig_transdc_His_kin-like_C"/>
</dbReference>
<keyword evidence="11" id="KW-0472">Membrane</keyword>
<evidence type="ECO:0000256" key="5">
    <source>
        <dbReference type="ARBA" id="ARBA00022553"/>
    </source>
</evidence>
<dbReference type="Gene3D" id="1.10.287.130">
    <property type="match status" value="1"/>
</dbReference>
<dbReference type="CDD" id="cd16922">
    <property type="entry name" value="HATPase_EvgS-ArcB-TorS-like"/>
    <property type="match status" value="1"/>
</dbReference>
<organism evidence="13 16">
    <name type="scientific">Methanohalophilus halophilus</name>
    <dbReference type="NCBI Taxonomy" id="2177"/>
    <lineage>
        <taxon>Archaea</taxon>
        <taxon>Methanobacteriati</taxon>
        <taxon>Methanobacteriota</taxon>
        <taxon>Stenosarchaea group</taxon>
        <taxon>Methanomicrobia</taxon>
        <taxon>Methanosarcinales</taxon>
        <taxon>Methanosarcinaceae</taxon>
        <taxon>Methanohalophilus</taxon>
    </lineage>
</organism>
<dbReference type="SMART" id="SM00388">
    <property type="entry name" value="HisKA"/>
    <property type="match status" value="1"/>
</dbReference>
<evidence type="ECO:0000256" key="7">
    <source>
        <dbReference type="ARBA" id="ARBA00022741"/>
    </source>
</evidence>
<dbReference type="PANTHER" id="PTHR43711">
    <property type="entry name" value="TWO-COMPONENT HISTIDINE KINASE"/>
    <property type="match status" value="1"/>
</dbReference>
<protein>
    <recommendedName>
        <fullName evidence="3">histidine kinase</fullName>
        <ecNumber evidence="3">2.7.13.3</ecNumber>
    </recommendedName>
</protein>
<dbReference type="FunFam" id="1.10.287.130:FF:000038">
    <property type="entry name" value="Sensory transduction histidine kinase"/>
    <property type="match status" value="1"/>
</dbReference>
<keyword evidence="8 14" id="KW-0418">Kinase</keyword>
<evidence type="ECO:0000256" key="3">
    <source>
        <dbReference type="ARBA" id="ARBA00012438"/>
    </source>
</evidence>
<dbReference type="GeneID" id="30583883"/>
<keyword evidence="10" id="KW-0902">Two-component regulatory system</keyword>
<reference evidence="14 18" key="3">
    <citation type="submission" date="2018-10" db="EMBL/GenBank/DDBJ databases">
        <title>Cultivation of a novel Methanohalophilus strain from Kebrit Deep of the Red Sea and a genomic comparison of members of the genus Methanohalophilus.</title>
        <authorList>
            <person name="Guan Y."/>
            <person name="Ngugi D.K."/>
            <person name="Stingl U."/>
        </authorList>
    </citation>
    <scope>NUCLEOTIDE SEQUENCE [LARGE SCALE GENOMIC DNA]</scope>
    <source>
        <strain evidence="14 18">DSM 3094</strain>
    </source>
</reference>
<evidence type="ECO:0000256" key="2">
    <source>
        <dbReference type="ARBA" id="ARBA00004236"/>
    </source>
</evidence>
<evidence type="ECO:0000313" key="16">
    <source>
        <dbReference type="Proteomes" id="UP000186879"/>
    </source>
</evidence>
<evidence type="ECO:0000256" key="9">
    <source>
        <dbReference type="ARBA" id="ARBA00022840"/>
    </source>
</evidence>
<dbReference type="OrthoDB" id="342253at2157"/>
<dbReference type="PROSITE" id="PS50109">
    <property type="entry name" value="HIS_KIN"/>
    <property type="match status" value="1"/>
</dbReference>
<accession>A0A1L3Q3X4</accession>
<keyword evidence="6" id="KW-0808">Transferase</keyword>
<dbReference type="SUPFAM" id="SSF55874">
    <property type="entry name" value="ATPase domain of HSP90 chaperone/DNA topoisomerase II/histidine kinase"/>
    <property type="match status" value="1"/>
</dbReference>
<dbReference type="Pfam" id="PF02518">
    <property type="entry name" value="HATPase_c"/>
    <property type="match status" value="1"/>
</dbReference>
<dbReference type="CDD" id="cd00082">
    <property type="entry name" value="HisKA"/>
    <property type="match status" value="1"/>
</dbReference>
<evidence type="ECO:0000256" key="11">
    <source>
        <dbReference type="ARBA" id="ARBA00023136"/>
    </source>
</evidence>
<dbReference type="EMBL" id="CP017921">
    <property type="protein sequence ID" value="APH39586.1"/>
    <property type="molecule type" value="Genomic_DNA"/>
</dbReference>
<dbReference type="PANTHER" id="PTHR43711:SF1">
    <property type="entry name" value="HISTIDINE KINASE 1"/>
    <property type="match status" value="1"/>
</dbReference>
<feature type="domain" description="Histidine kinase" evidence="12">
    <location>
        <begin position="78"/>
        <end position="295"/>
    </location>
</feature>
<evidence type="ECO:0000256" key="1">
    <source>
        <dbReference type="ARBA" id="ARBA00000085"/>
    </source>
</evidence>
<dbReference type="InterPro" id="IPR036097">
    <property type="entry name" value="HisK_dim/P_sf"/>
</dbReference>
<evidence type="ECO:0000259" key="12">
    <source>
        <dbReference type="PROSITE" id="PS50109"/>
    </source>
</evidence>
<evidence type="ECO:0000256" key="10">
    <source>
        <dbReference type="ARBA" id="ARBA00023012"/>
    </source>
</evidence>
<dbReference type="GO" id="GO:0000155">
    <property type="term" value="F:phosphorelay sensor kinase activity"/>
    <property type="evidence" value="ECO:0007669"/>
    <property type="project" value="InterPro"/>
</dbReference>
<dbReference type="Gene3D" id="3.30.565.10">
    <property type="entry name" value="Histidine kinase-like ATPase, C-terminal domain"/>
    <property type="match status" value="1"/>
</dbReference>
<dbReference type="InterPro" id="IPR050736">
    <property type="entry name" value="Sensor_HK_Regulatory"/>
</dbReference>
<dbReference type="EMBL" id="RJJG01000004">
    <property type="protein sequence ID" value="RNI09081.1"/>
    <property type="molecule type" value="Genomic_DNA"/>
</dbReference>
<dbReference type="SMART" id="SM00387">
    <property type="entry name" value="HATPase_c"/>
    <property type="match status" value="1"/>
</dbReference>
<dbReference type="AlphaFoldDB" id="A0A1L3Q3X4"/>
<evidence type="ECO:0000313" key="15">
    <source>
        <dbReference type="EMBL" id="SDW31922.1"/>
    </source>
</evidence>
<dbReference type="InterPro" id="IPR036890">
    <property type="entry name" value="HATPase_C_sf"/>
</dbReference>
<sequence length="295" mass="33494">MENIKKTLHEKQIHVYEYEIEMDGDKKIFESRMVPKEDTTVLAIVRNITKRREAENLLIQRKIVAENANKAKSEFLANMSHELRTPLNSIIGFSQILSRNKANNLDNKELKYLSNIQNSGKHLLELINDILDISKIQNGKMEFYPELLDISDICDEVCPIIYPLVEEKNISLECEVQQPGRLIKADKSKFTQILHNLLSNAAKFTPENGNICIEIKFVNDNLQVAVSDSGMGISEKQQRSIFDSFKQIDSSASKEYEGTGLGLTLVKEYVEMHGGDIWVKSEVGHGSTFTFTIPT</sequence>
<dbReference type="FunFam" id="3.30.565.10:FF:000023">
    <property type="entry name" value="PAS domain-containing sensor histidine kinase"/>
    <property type="match status" value="1"/>
</dbReference>
<proteinExistence type="predicted"/>
<evidence type="ECO:0000313" key="14">
    <source>
        <dbReference type="EMBL" id="RNI09081.1"/>
    </source>
</evidence>
<gene>
    <name evidence="13" type="ORF">BHR79_08905</name>
    <name evidence="14" type="ORF">EFE40_06370</name>
    <name evidence="15" type="ORF">SAMN04515625_0690</name>
</gene>
<keyword evidence="16" id="KW-1185">Reference proteome</keyword>
<comment type="subcellular location">
    <subcellularLocation>
        <location evidence="2">Cell membrane</location>
    </subcellularLocation>
</comment>
<dbReference type="GO" id="GO:0005886">
    <property type="term" value="C:plasma membrane"/>
    <property type="evidence" value="ECO:0007669"/>
    <property type="project" value="UniProtKB-SubCell"/>
</dbReference>
<evidence type="ECO:0000256" key="8">
    <source>
        <dbReference type="ARBA" id="ARBA00022777"/>
    </source>
</evidence>
<keyword evidence="9" id="KW-0067">ATP-binding</keyword>
<reference evidence="13 16" key="1">
    <citation type="submission" date="2016-10" db="EMBL/GenBank/DDBJ databases">
        <title>Methanohalophilus halophilus.</title>
        <authorList>
            <person name="L'haridon S."/>
        </authorList>
    </citation>
    <scope>NUCLEOTIDE SEQUENCE [LARGE SCALE GENOMIC DNA]</scope>
    <source>
        <strain evidence="13 16">Z-7982</strain>
    </source>
</reference>
<dbReference type="SUPFAM" id="SSF47384">
    <property type="entry name" value="Homodimeric domain of signal transducing histidine kinase"/>
    <property type="match status" value="1"/>
</dbReference>
<dbReference type="RefSeq" id="WP_072562008.1">
    <property type="nucleotide sequence ID" value="NZ_CP017921.1"/>
</dbReference>
<name>A0A1L3Q3X4_9EURY</name>
<evidence type="ECO:0000313" key="17">
    <source>
        <dbReference type="Proteomes" id="UP000198669"/>
    </source>
</evidence>